<sequence>MRMRPRAVLALGGVVVLTVAAAGCGPEVTSADTAAKSKTFEFSGRSLTVKSGSADLDFVAADVRGIEVTRQVSGTKVGGEVEAGWKLEGDVLALAVDCTGISVNCGAKYTVKLPRDVALTVENAKGLVEATGFTADFSAKADDIRVSDLSGPRLDLEGRDGTIEGERISAGAVTVAARNGDSELDFASAPDLIDVRSQDGDVRLGLPEATYAVDTAAKKGDITVEVTKDDTSDRAVRTRTRNGDIVIGRSETR</sequence>
<evidence type="ECO:0000313" key="4">
    <source>
        <dbReference type="Proteomes" id="UP000001685"/>
    </source>
</evidence>
<evidence type="ECO:0000313" key="3">
    <source>
        <dbReference type="EMBL" id="BAG19775.1"/>
    </source>
</evidence>
<dbReference type="eggNOG" id="COG3595">
    <property type="taxonomic scope" value="Bacteria"/>
</dbReference>
<name>B1W4Y1_STRGG</name>
<organism evidence="3 4">
    <name type="scientific">Streptomyces griseus subsp. griseus (strain JCM 4626 / CBS 651.72 / NBRC 13350 / KCC S-0626 / ISP 5235)</name>
    <dbReference type="NCBI Taxonomy" id="455632"/>
    <lineage>
        <taxon>Bacteria</taxon>
        <taxon>Bacillati</taxon>
        <taxon>Actinomycetota</taxon>
        <taxon>Actinomycetes</taxon>
        <taxon>Kitasatosporales</taxon>
        <taxon>Streptomycetaceae</taxon>
        <taxon>Streptomyces</taxon>
    </lineage>
</organism>
<dbReference type="KEGG" id="sgr:SGR_2946"/>
<gene>
    <name evidence="3" type="ordered locus">SGR_2946</name>
</gene>
<dbReference type="InterPro" id="IPR025164">
    <property type="entry name" value="Toastrack_DUF4097"/>
</dbReference>
<accession>B1W4Y1</accession>
<feature type="chain" id="PRO_5039353463" evidence="1">
    <location>
        <begin position="22"/>
        <end position="253"/>
    </location>
</feature>
<feature type="domain" description="DUF4097" evidence="2">
    <location>
        <begin position="47"/>
        <end position="247"/>
    </location>
</feature>
<dbReference type="Pfam" id="PF13349">
    <property type="entry name" value="DUF4097"/>
    <property type="match status" value="1"/>
</dbReference>
<dbReference type="Proteomes" id="UP000001685">
    <property type="component" value="Chromosome"/>
</dbReference>
<dbReference type="PROSITE" id="PS51257">
    <property type="entry name" value="PROKAR_LIPOPROTEIN"/>
    <property type="match status" value="1"/>
</dbReference>
<proteinExistence type="predicted"/>
<evidence type="ECO:0000259" key="2">
    <source>
        <dbReference type="Pfam" id="PF13349"/>
    </source>
</evidence>
<dbReference type="HOGENOM" id="CLU_076844_1_0_11"/>
<dbReference type="AlphaFoldDB" id="B1W4Y1"/>
<feature type="signal peptide" evidence="1">
    <location>
        <begin position="1"/>
        <end position="21"/>
    </location>
</feature>
<keyword evidence="3" id="KW-0449">Lipoprotein</keyword>
<evidence type="ECO:0000256" key="1">
    <source>
        <dbReference type="SAM" id="SignalP"/>
    </source>
</evidence>
<dbReference type="EMBL" id="AP009493">
    <property type="protein sequence ID" value="BAG19775.1"/>
    <property type="molecule type" value="Genomic_DNA"/>
</dbReference>
<dbReference type="PATRIC" id="fig|455632.4.peg.3007"/>
<protein>
    <submittedName>
        <fullName evidence="3">Lipoprotein</fullName>
    </submittedName>
</protein>
<keyword evidence="1" id="KW-0732">Signal</keyword>
<reference evidence="4" key="1">
    <citation type="journal article" date="2008" name="J. Bacteriol.">
        <title>Genome sequence of the streptomycin-producing microorganism Streptomyces griseus IFO 13350.</title>
        <authorList>
            <person name="Ohnishi Y."/>
            <person name="Ishikawa J."/>
            <person name="Hara H."/>
            <person name="Suzuki H."/>
            <person name="Ikenoya M."/>
            <person name="Ikeda H."/>
            <person name="Yamashita A."/>
            <person name="Hattori M."/>
            <person name="Horinouchi S."/>
        </authorList>
    </citation>
    <scope>NUCLEOTIDE SEQUENCE [LARGE SCALE GENOMIC DNA]</scope>
    <source>
        <strain evidence="4">JCM 4626 / NBRC 13350</strain>
    </source>
</reference>